<evidence type="ECO:0000256" key="1">
    <source>
        <dbReference type="ARBA" id="ARBA00022729"/>
    </source>
</evidence>
<dbReference type="PANTHER" id="PTHR43037:SF4">
    <property type="entry name" value="PEPTIDASE S9 PROLYL OLIGOPEPTIDASE CATALYTIC DOMAIN-CONTAINING PROTEIN"/>
    <property type="match status" value="1"/>
</dbReference>
<keyword evidence="3" id="KW-1185">Reference proteome</keyword>
<name>V5GPB9_KALBG</name>
<reference evidence="3" key="1">
    <citation type="journal article" date="2013" name="Genome Announc.">
        <title>Draft genome sequence of Pseudozyma brasiliensis sp. nov. strain GHG001, a high producer of endo-1,4-xylanase isolated from an insect pest of sugarcane.</title>
        <authorList>
            <person name="Oliveira J.V.D.C."/>
            <person name="dos Santos R.A.C."/>
            <person name="Borges T.A."/>
            <person name="Riano-Pachon D.M."/>
            <person name="Goldman G.H."/>
        </authorList>
    </citation>
    <scope>NUCLEOTIDE SEQUENCE [LARGE SCALE GENOMIC DNA]</scope>
    <source>
        <strain evidence="3">GHG001</strain>
    </source>
</reference>
<organism evidence="2 3">
    <name type="scientific">Kalmanozyma brasiliensis (strain GHG001)</name>
    <name type="common">Yeast</name>
    <name type="synonym">Pseudozyma brasiliensis</name>
    <dbReference type="NCBI Taxonomy" id="1365824"/>
    <lineage>
        <taxon>Eukaryota</taxon>
        <taxon>Fungi</taxon>
        <taxon>Dikarya</taxon>
        <taxon>Basidiomycota</taxon>
        <taxon>Ustilaginomycotina</taxon>
        <taxon>Ustilaginomycetes</taxon>
        <taxon>Ustilaginales</taxon>
        <taxon>Ustilaginaceae</taxon>
        <taxon>Kalmanozyma</taxon>
    </lineage>
</organism>
<dbReference type="PANTHER" id="PTHR43037">
    <property type="entry name" value="UNNAMED PRODUCT-RELATED"/>
    <property type="match status" value="1"/>
</dbReference>
<dbReference type="Proteomes" id="UP000019377">
    <property type="component" value="Unassembled WGS sequence"/>
</dbReference>
<dbReference type="OMA" id="RWQGHAG"/>
<keyword evidence="1" id="KW-0732">Signal</keyword>
<dbReference type="GeneID" id="27419970"/>
<dbReference type="STRING" id="1365824.V5GPB9"/>
<dbReference type="EMBL" id="KI545862">
    <property type="protein sequence ID" value="EST07817.1"/>
    <property type="molecule type" value="Genomic_DNA"/>
</dbReference>
<proteinExistence type="predicted"/>
<dbReference type="HOGENOM" id="CLU_644235_0_0_1"/>
<evidence type="ECO:0000313" key="3">
    <source>
        <dbReference type="Proteomes" id="UP000019377"/>
    </source>
</evidence>
<dbReference type="eggNOG" id="ENOG502QS8J">
    <property type="taxonomic scope" value="Eukaryota"/>
</dbReference>
<evidence type="ECO:0000313" key="2">
    <source>
        <dbReference type="EMBL" id="EST07817.1"/>
    </source>
</evidence>
<dbReference type="OrthoDB" id="449091at2759"/>
<sequence>MFENDLFASNLAGLDLLIKYGSADANVPPWNSRDMAMVVNGWNRRSGLEGKVKVAEVPGRPHWWDTFFSEDDVQDAIEAACSADKKSGYRMPEAPQNFTLTVFNPAEAGSKGGWRITEVDIPGRLAKLEVRYTAGRVEAGADVHDGFIDVIARNVRRIELNAGILRRSSPGSVSSSKPTKISIKLNGQVTQADTSNADRISFVRSKQGVWKVLTGDDMTALSSAARPIGPQLRIVTSKGPMVLIVPSKGPAAEIEAWKRVARRFAADMLLYGAINSQIFTDDEFRASTREEHLKHSNIVTLGGPSLNAFTRTVLANWPNESPIRFPSPDKSAQFEIQGRSFYEDGTTLLTLAPHPSYEEGLTLVAHGIGLGGISRAARLLPTRTGTMIPEWIVTDKSAEWMGEGGIQAAGWYDRKWGWSESMSHVQ</sequence>
<protein>
    <submittedName>
        <fullName evidence="2">Uncharacterized protein</fullName>
    </submittedName>
</protein>
<accession>V5GPB9</accession>
<gene>
    <name evidence="2" type="ORF">PSEUBRA_SCAF2g02901</name>
</gene>
<dbReference type="InterPro" id="IPR050955">
    <property type="entry name" value="Plant_Biomass_Hydrol_Est"/>
</dbReference>
<dbReference type="AlphaFoldDB" id="V5GPB9"/>